<dbReference type="Proteomes" id="UP001152607">
    <property type="component" value="Unassembled WGS sequence"/>
</dbReference>
<reference evidence="1" key="1">
    <citation type="submission" date="2023-01" db="EMBL/GenBank/DDBJ databases">
        <authorList>
            <person name="Van Ghelder C."/>
            <person name="Rancurel C."/>
        </authorList>
    </citation>
    <scope>NUCLEOTIDE SEQUENCE</scope>
    <source>
        <strain evidence="1">CNCM I-4278</strain>
    </source>
</reference>
<keyword evidence="2" id="KW-1185">Reference proteome</keyword>
<dbReference type="AlphaFoldDB" id="A0A9W4XI26"/>
<evidence type="ECO:0000313" key="2">
    <source>
        <dbReference type="Proteomes" id="UP001152607"/>
    </source>
</evidence>
<protein>
    <submittedName>
        <fullName evidence="1">Uncharacterized protein</fullName>
    </submittedName>
</protein>
<proteinExistence type="predicted"/>
<name>A0A9W4XI26_9PLEO</name>
<evidence type="ECO:0000313" key="1">
    <source>
        <dbReference type="EMBL" id="CAI6332433.1"/>
    </source>
</evidence>
<comment type="caution">
    <text evidence="1">The sequence shown here is derived from an EMBL/GenBank/DDBJ whole genome shotgun (WGS) entry which is preliminary data.</text>
</comment>
<sequence>MKSTKSSESLKHNVVFFHLIGTASLRICWQTSSPSCRNETSESWGHAWKPIEFTPYGA</sequence>
<gene>
    <name evidence="1" type="ORF">PDIGIT_LOCUS5457</name>
</gene>
<dbReference type="EMBL" id="CAOQHR010000003">
    <property type="protein sequence ID" value="CAI6332433.1"/>
    <property type="molecule type" value="Genomic_DNA"/>
</dbReference>
<organism evidence="1 2">
    <name type="scientific">Periconia digitata</name>
    <dbReference type="NCBI Taxonomy" id="1303443"/>
    <lineage>
        <taxon>Eukaryota</taxon>
        <taxon>Fungi</taxon>
        <taxon>Dikarya</taxon>
        <taxon>Ascomycota</taxon>
        <taxon>Pezizomycotina</taxon>
        <taxon>Dothideomycetes</taxon>
        <taxon>Pleosporomycetidae</taxon>
        <taxon>Pleosporales</taxon>
        <taxon>Massarineae</taxon>
        <taxon>Periconiaceae</taxon>
        <taxon>Periconia</taxon>
    </lineage>
</organism>
<accession>A0A9W4XI26</accession>